<accession>A0ABX0YCN8</accession>
<keyword evidence="11" id="KW-1185">Reference proteome</keyword>
<feature type="domain" description="Pyosin/cloacin translocation" evidence="9">
    <location>
        <begin position="647"/>
        <end position="776"/>
    </location>
</feature>
<keyword evidence="6" id="KW-0044">Antibiotic</keyword>
<feature type="coiled-coil region" evidence="8">
    <location>
        <begin position="513"/>
        <end position="543"/>
    </location>
</feature>
<comment type="similarity">
    <text evidence="1">Belongs to the colicin/pyosin nuclease family.</text>
</comment>
<dbReference type="CDD" id="cd00085">
    <property type="entry name" value="HNHc"/>
    <property type="match status" value="1"/>
</dbReference>
<sequence length="913" mass="98234">MSDVPGRAYLQQEQVAVGQLSQALVAERDHLLAQARRFYGDDPVAHPETHYLERVLAEGDSAHEAWRAAMLAAQQAEAVDNRLARLNERAAALAHEVAAMDARWRTEQEAQARYREIDARRDIDVQALQAIRQAARERDVQHKQTLRVGAATLAGPAIISGATEAIRAEALRLALTALREAGAFAKPAADLLRKPPFWTLLVYSPALGDGELTPEQRRRFAVALPLADMGQGLGASMPDELETVELDYRLKAETLYGQTAVHAVPTGGTISAQVPVRHAQWQAEAQAYEVHGPDLAAPTLQVEPAVVTALPVEPAPALRGVTNLAHLGAATVPDGASTRFNDCVLVFPAEVGIGPCYVAFEDPLTGPGVATGDGQGTLDLRNLLANPGFPHLPASVAASLKWRTFESTDALSAEVWRALSHMDAETQGIGEINRNRLRKGYPPIVPRSQWSETRRTLQLRYARPPETLVEAYSLDNLRLGAEGGQPLLGASEPVHTPWLSAYPKYAEQVAAAQAAARAEAAAALEQERALQQQAEEAARANAAAADWLRAANRFTHMRASSAPSAFLLSPAGEVPLSNDAGASLETSLRSALGELQVADDGELAVDFLDLAFERPEGDFPPGIALSLPLEWLVPDPPNGLVGQAAAYSVELPYRIGSITEYDGASLFVTRTGIQGVAREVRVIRAELDSGTGSWLLIDDAASGRRLTWTPASAPGAESLGGTTLPITPALVGLYTGNGEPIAAPQLETYPGLHDWGIDDFIVVYPADSGLPPEYVMFSEAWRRYTPGVVSGAGQAVEGQWLDARVNTVGVPVPASVAERLRGRSFASFDSFRRAFWREVGRDLSALGAPEGIFERLTGFGRAIPADKHERAGRRTRLEIHHVKPISEGGEVYDVDNMIIVSPAAHIRIHKEQK</sequence>
<dbReference type="Gene3D" id="3.90.540.10">
    <property type="entry name" value="Colicin/pyocin, DNase domain"/>
    <property type="match status" value="2"/>
</dbReference>
<keyword evidence="2" id="KW-0929">Antimicrobial</keyword>
<dbReference type="RefSeq" id="WP_168083658.1">
    <property type="nucleotide sequence ID" value="NZ_JAAVJI010000004.1"/>
</dbReference>
<dbReference type="Pfam" id="PF06958">
    <property type="entry name" value="Pyocin_S"/>
    <property type="match status" value="2"/>
</dbReference>
<keyword evidence="4" id="KW-0255">Endonuclease</keyword>
<dbReference type="SUPFAM" id="SSF69369">
    <property type="entry name" value="Cloacin translocation domain"/>
    <property type="match status" value="2"/>
</dbReference>
<keyword evidence="8" id="KW-0175">Coiled coil</keyword>
<keyword evidence="7" id="KW-0078">Bacteriocin</keyword>
<evidence type="ECO:0000313" key="11">
    <source>
        <dbReference type="Proteomes" id="UP000746535"/>
    </source>
</evidence>
<dbReference type="InterPro" id="IPR036302">
    <property type="entry name" value="Pyosin/cloacin_T_dom_sf"/>
</dbReference>
<evidence type="ECO:0000256" key="7">
    <source>
        <dbReference type="ARBA" id="ARBA00023048"/>
    </source>
</evidence>
<evidence type="ECO:0000256" key="2">
    <source>
        <dbReference type="ARBA" id="ARBA00022529"/>
    </source>
</evidence>
<evidence type="ECO:0000256" key="4">
    <source>
        <dbReference type="ARBA" id="ARBA00022759"/>
    </source>
</evidence>
<dbReference type="InterPro" id="IPR016128">
    <property type="entry name" value="Pyosin/cloacin_T_dom"/>
</dbReference>
<keyword evidence="5" id="KW-0378">Hydrolase</keyword>
<feature type="coiled-coil region" evidence="8">
    <location>
        <begin position="69"/>
        <end position="103"/>
    </location>
</feature>
<evidence type="ECO:0000256" key="3">
    <source>
        <dbReference type="ARBA" id="ARBA00022722"/>
    </source>
</evidence>
<evidence type="ECO:0000256" key="8">
    <source>
        <dbReference type="SAM" id="Coils"/>
    </source>
</evidence>
<name>A0ABX0YCN8_9PSED</name>
<proteinExistence type="inferred from homology"/>
<evidence type="ECO:0000256" key="6">
    <source>
        <dbReference type="ARBA" id="ARBA00023022"/>
    </source>
</evidence>
<evidence type="ECO:0000256" key="1">
    <source>
        <dbReference type="ARBA" id="ARBA00006811"/>
    </source>
</evidence>
<gene>
    <name evidence="10" type="ORF">HBH25_09425</name>
</gene>
<feature type="domain" description="Pyosin/cloacin translocation" evidence="9">
    <location>
        <begin position="241"/>
        <end position="358"/>
    </location>
</feature>
<dbReference type="EMBL" id="JAAVJI010000004">
    <property type="protein sequence ID" value="NJP01085.1"/>
    <property type="molecule type" value="Genomic_DNA"/>
</dbReference>
<dbReference type="SUPFAM" id="SSF54060">
    <property type="entry name" value="His-Me finger endonucleases"/>
    <property type="match status" value="2"/>
</dbReference>
<protein>
    <recommendedName>
        <fullName evidence="9">Pyosin/cloacin translocation domain-containing protein</fullName>
    </recommendedName>
</protein>
<organism evidence="10 11">
    <name type="scientific">Pseudomonas quercus</name>
    <dbReference type="NCBI Taxonomy" id="2722792"/>
    <lineage>
        <taxon>Bacteria</taxon>
        <taxon>Pseudomonadati</taxon>
        <taxon>Pseudomonadota</taxon>
        <taxon>Gammaproteobacteria</taxon>
        <taxon>Pseudomonadales</taxon>
        <taxon>Pseudomonadaceae</taxon>
        <taxon>Pseudomonas</taxon>
    </lineage>
</organism>
<dbReference type="Proteomes" id="UP000746535">
    <property type="component" value="Unassembled WGS sequence"/>
</dbReference>
<evidence type="ECO:0000256" key="5">
    <source>
        <dbReference type="ARBA" id="ARBA00022801"/>
    </source>
</evidence>
<dbReference type="InterPro" id="IPR037146">
    <property type="entry name" value="Colicin/pyocin_DNase_dom_sf"/>
</dbReference>
<dbReference type="InterPro" id="IPR003615">
    <property type="entry name" value="HNH_nuc"/>
</dbReference>
<evidence type="ECO:0000259" key="9">
    <source>
        <dbReference type="Pfam" id="PF06958"/>
    </source>
</evidence>
<evidence type="ECO:0000313" key="10">
    <source>
        <dbReference type="EMBL" id="NJP01085.1"/>
    </source>
</evidence>
<comment type="caution">
    <text evidence="10">The sequence shown here is derived from an EMBL/GenBank/DDBJ whole genome shotgun (WGS) entry which is preliminary data.</text>
</comment>
<dbReference type="Pfam" id="PF21431">
    <property type="entry name" value="Col-Pyo_DNase"/>
    <property type="match status" value="2"/>
</dbReference>
<keyword evidence="3" id="KW-0540">Nuclease</keyword>
<dbReference type="InterPro" id="IPR044925">
    <property type="entry name" value="His-Me_finger_sf"/>
</dbReference>
<reference evidence="10 11" key="1">
    <citation type="submission" date="2020-03" db="EMBL/GenBank/DDBJ databases">
        <authorList>
            <person name="Wang L."/>
            <person name="He N."/>
            <person name="Li Y."/>
            <person name="Fang Y."/>
            <person name="Zhang F."/>
        </authorList>
    </citation>
    <scope>NUCLEOTIDE SEQUENCE [LARGE SCALE GENOMIC DNA]</scope>
    <source>
        <strain evidence="11">hsmgli-8</strain>
    </source>
</reference>